<evidence type="ECO:0000313" key="1">
    <source>
        <dbReference type="EMBL" id="KYD30277.1"/>
    </source>
</evidence>
<gene>
    <name evidence="1" type="ORF">B4110_1681</name>
</gene>
<dbReference type="RefSeq" id="WP_062678044.1">
    <property type="nucleotide sequence ID" value="NZ_LQYW01000055.1"/>
</dbReference>
<reference evidence="1 2" key="1">
    <citation type="submission" date="2016-01" db="EMBL/GenBank/DDBJ databases">
        <title>Draft Genome Sequences of Seven Thermophilic Sporeformers Isolated from Foods.</title>
        <authorList>
            <person name="Berendsen E.M."/>
            <person name="Wells-Bennik M.H."/>
            <person name="Krawcyk A.O."/>
            <person name="De Jong A."/>
            <person name="Holsappel S."/>
            <person name="Eijlander R.T."/>
            <person name="Kuipers O.P."/>
        </authorList>
    </citation>
    <scope>NUCLEOTIDE SEQUENCE [LARGE SCALE GENOMIC DNA]</scope>
    <source>
        <strain evidence="1 2">B4110</strain>
    </source>
</reference>
<sequence>MLGELNKEKEAVEQALRIDSDHAELLHHYAKVLIKEGKANEAAVIIERLIEQDIRNEALYETYIYYQRIRTDCRALA</sequence>
<dbReference type="EMBL" id="LQYW01000055">
    <property type="protein sequence ID" value="KYD30277.1"/>
    <property type="molecule type" value="Genomic_DNA"/>
</dbReference>
<dbReference type="Gene3D" id="1.25.40.10">
    <property type="entry name" value="Tetratricopeptide repeat domain"/>
    <property type="match status" value="1"/>
</dbReference>
<accession>A0A150N0N1</accession>
<comment type="caution">
    <text evidence="1">The sequence shown here is derived from an EMBL/GenBank/DDBJ whole genome shotgun (WGS) entry which is preliminary data.</text>
</comment>
<protein>
    <submittedName>
        <fullName evidence="1">Uncharacterized protein</fullName>
    </submittedName>
</protein>
<proteinExistence type="predicted"/>
<organism evidence="1 2">
    <name type="scientific">Parageobacillus toebii</name>
    <dbReference type="NCBI Taxonomy" id="153151"/>
    <lineage>
        <taxon>Bacteria</taxon>
        <taxon>Bacillati</taxon>
        <taxon>Bacillota</taxon>
        <taxon>Bacilli</taxon>
        <taxon>Bacillales</taxon>
        <taxon>Anoxybacillaceae</taxon>
        <taxon>Parageobacillus</taxon>
    </lineage>
</organism>
<dbReference type="Pfam" id="PF14559">
    <property type="entry name" value="TPR_19"/>
    <property type="match status" value="1"/>
</dbReference>
<dbReference type="SUPFAM" id="SSF48452">
    <property type="entry name" value="TPR-like"/>
    <property type="match status" value="1"/>
</dbReference>
<name>A0A150N0N1_9BACL</name>
<evidence type="ECO:0000313" key="2">
    <source>
        <dbReference type="Proteomes" id="UP000075324"/>
    </source>
</evidence>
<dbReference type="InterPro" id="IPR011990">
    <property type="entry name" value="TPR-like_helical_dom_sf"/>
</dbReference>
<dbReference type="PATRIC" id="fig|153151.4.peg.3251"/>
<dbReference type="AlphaFoldDB" id="A0A150N0N1"/>
<dbReference type="Proteomes" id="UP000075324">
    <property type="component" value="Unassembled WGS sequence"/>
</dbReference>